<accession>A0A1V0B247</accession>
<dbReference type="STRING" id="1931241.BVH74_04290"/>
<evidence type="ECO:0000313" key="3">
    <source>
        <dbReference type="Proteomes" id="UP000243488"/>
    </source>
</evidence>
<name>A0A1V0B247_9GAMM</name>
<dbReference type="RefSeq" id="WP_080048872.1">
    <property type="nucleotide sequence ID" value="NZ_CP020100.1"/>
</dbReference>
<evidence type="ECO:0000256" key="1">
    <source>
        <dbReference type="SAM" id="Phobius"/>
    </source>
</evidence>
<keyword evidence="3" id="KW-1185">Reference proteome</keyword>
<dbReference type="NCBIfam" id="NF033233">
    <property type="entry name" value="twin_helix"/>
    <property type="match status" value="1"/>
</dbReference>
<dbReference type="AlphaFoldDB" id="A0A1V0B247"/>
<keyword evidence="1" id="KW-0812">Transmembrane</keyword>
<dbReference type="Pfam" id="PF11137">
    <property type="entry name" value="DUF2909"/>
    <property type="match status" value="1"/>
</dbReference>
<dbReference type="EMBL" id="CP020100">
    <property type="protein sequence ID" value="AQZ94017.1"/>
    <property type="molecule type" value="Genomic_DNA"/>
</dbReference>
<protein>
    <submittedName>
        <fullName evidence="2">MFS transporter</fullName>
    </submittedName>
</protein>
<dbReference type="InterPro" id="IPR021313">
    <property type="entry name" value="DUF2909"/>
</dbReference>
<reference evidence="2 3" key="1">
    <citation type="submission" date="2017-03" db="EMBL/GenBank/DDBJ databases">
        <title>Complete genome sequence of the novel DNRA strain Pseudomonas sp. S-6-2 isolated from Chinese polluted river sediment. Journal of Biotechnology.</title>
        <authorList>
            <person name="Li J."/>
            <person name="Xiang F."/>
            <person name="Wang L."/>
            <person name="Xi L."/>
            <person name="Liu J."/>
        </authorList>
    </citation>
    <scope>NUCLEOTIDE SEQUENCE [LARGE SCALE GENOMIC DNA]</scope>
    <source>
        <strain evidence="2 3">S-6-2</strain>
    </source>
</reference>
<proteinExistence type="predicted"/>
<dbReference type="Proteomes" id="UP000243488">
    <property type="component" value="Chromosome"/>
</dbReference>
<feature type="transmembrane region" description="Helical" evidence="1">
    <location>
        <begin position="38"/>
        <end position="58"/>
    </location>
</feature>
<evidence type="ECO:0000313" key="2">
    <source>
        <dbReference type="EMBL" id="AQZ94017.1"/>
    </source>
</evidence>
<organism evidence="2 3">
    <name type="scientific">Halopseudomonas phragmitis</name>
    <dbReference type="NCBI Taxonomy" id="1931241"/>
    <lineage>
        <taxon>Bacteria</taxon>
        <taxon>Pseudomonadati</taxon>
        <taxon>Pseudomonadota</taxon>
        <taxon>Gammaproteobacteria</taxon>
        <taxon>Pseudomonadales</taxon>
        <taxon>Pseudomonadaceae</taxon>
        <taxon>Halopseudomonas</taxon>
    </lineage>
</organism>
<dbReference type="KEGG" id="ppha:BVH74_04290"/>
<sequence length="69" mass="7536">MLLKLTILVLLAAIVASLFSGLFFLVRDTTNTGRLVSALSVRIALTVAVVLLIAWGFWSGQLAWHAPWL</sequence>
<gene>
    <name evidence="2" type="ORF">BVH74_04290</name>
</gene>
<feature type="transmembrane region" description="Helical" evidence="1">
    <location>
        <begin position="6"/>
        <end position="26"/>
    </location>
</feature>
<keyword evidence="1" id="KW-1133">Transmembrane helix</keyword>
<keyword evidence="1" id="KW-0472">Membrane</keyword>